<comment type="caution">
    <text evidence="2">The sequence shown here is derived from an EMBL/GenBank/DDBJ whole genome shotgun (WGS) entry which is preliminary data.</text>
</comment>
<accession>A0AA39PQV6</accession>
<evidence type="ECO:0000256" key="1">
    <source>
        <dbReference type="SAM" id="MobiDB-lite"/>
    </source>
</evidence>
<evidence type="ECO:0000313" key="3">
    <source>
        <dbReference type="Proteomes" id="UP001175227"/>
    </source>
</evidence>
<dbReference type="AlphaFoldDB" id="A0AA39PQV6"/>
<reference evidence="2" key="1">
    <citation type="submission" date="2023-06" db="EMBL/GenBank/DDBJ databases">
        <authorList>
            <consortium name="Lawrence Berkeley National Laboratory"/>
            <person name="Ahrendt S."/>
            <person name="Sahu N."/>
            <person name="Indic B."/>
            <person name="Wong-Bajracharya J."/>
            <person name="Merenyi Z."/>
            <person name="Ke H.-M."/>
            <person name="Monk M."/>
            <person name="Kocsube S."/>
            <person name="Drula E."/>
            <person name="Lipzen A."/>
            <person name="Balint B."/>
            <person name="Henrissat B."/>
            <person name="Andreopoulos B."/>
            <person name="Martin F.M."/>
            <person name="Harder C.B."/>
            <person name="Rigling D."/>
            <person name="Ford K.L."/>
            <person name="Foster G.D."/>
            <person name="Pangilinan J."/>
            <person name="Papanicolaou A."/>
            <person name="Barry K."/>
            <person name="LaButti K."/>
            <person name="Viragh M."/>
            <person name="Koriabine M."/>
            <person name="Yan M."/>
            <person name="Riley R."/>
            <person name="Champramary S."/>
            <person name="Plett K.L."/>
            <person name="Tsai I.J."/>
            <person name="Slot J."/>
            <person name="Sipos G."/>
            <person name="Plett J."/>
            <person name="Nagy L.G."/>
            <person name="Grigoriev I.V."/>
        </authorList>
    </citation>
    <scope>NUCLEOTIDE SEQUENCE</scope>
    <source>
        <strain evidence="2">ICMP 16352</strain>
    </source>
</reference>
<dbReference type="SUPFAM" id="SSF52047">
    <property type="entry name" value="RNI-like"/>
    <property type="match status" value="1"/>
</dbReference>
<dbReference type="InterPro" id="IPR032675">
    <property type="entry name" value="LRR_dom_sf"/>
</dbReference>
<gene>
    <name evidence="2" type="ORF">IW261DRAFT_626038</name>
</gene>
<feature type="region of interest" description="Disordered" evidence="1">
    <location>
        <begin position="493"/>
        <end position="516"/>
    </location>
</feature>
<dbReference type="EMBL" id="JAUEPR010000003">
    <property type="protein sequence ID" value="KAK0487553.1"/>
    <property type="molecule type" value="Genomic_DNA"/>
</dbReference>
<proteinExistence type="predicted"/>
<organism evidence="2 3">
    <name type="scientific">Armillaria novae-zelandiae</name>
    <dbReference type="NCBI Taxonomy" id="153914"/>
    <lineage>
        <taxon>Eukaryota</taxon>
        <taxon>Fungi</taxon>
        <taxon>Dikarya</taxon>
        <taxon>Basidiomycota</taxon>
        <taxon>Agaricomycotina</taxon>
        <taxon>Agaricomycetes</taxon>
        <taxon>Agaricomycetidae</taxon>
        <taxon>Agaricales</taxon>
        <taxon>Marasmiineae</taxon>
        <taxon>Physalacriaceae</taxon>
        <taxon>Armillaria</taxon>
    </lineage>
</organism>
<dbReference type="Proteomes" id="UP001175227">
    <property type="component" value="Unassembled WGS sequence"/>
</dbReference>
<evidence type="ECO:0000313" key="2">
    <source>
        <dbReference type="EMBL" id="KAK0487553.1"/>
    </source>
</evidence>
<keyword evidence="3" id="KW-1185">Reference proteome</keyword>
<sequence>MTQTSPSEDWAPCTGCSCSNHHTPSFDIQDEDMLSYGGDFTRLTNSNEPPAPGEARALQSMLSKAERCIALLERHIQHIDEMTERQRAVRESMAEESQRMRDLVRVKRAPLSAIRRLPAEVLTEIFHHTTEITPPKHWMSGPANEPSHWEFHHKESPLWSIELVSRRWRDALLSHGKLWSNIIIQDVSRFRSRTPRELTRFALHLQRSRQYPLSLSLHCPINADSGDSIPGELFAFLVMASSRIETLHLYLRPSMLASFEPLKSAFRSLRTLIVLPNEFRNYPRLEVFQHAKNLRHVELWDVEMPLDEFVLPWDQITVYKNVNWGIGRQFGPPYEDTTALLSKMTRIVEFEISYLCDFCRREAPGPSVSVPVTCPQLASLKLSVAKTSASIVLDVLLNDLILPSLSSLDIDCQETEINAYNEGEQLFPAVLGLLRRSRCSLRELRFKHALVDANDLLEVFRISPSLSCLQLINVGMNAITDDILLRLTLSSDSESESDTDSGSTRGTGGKEQGEKDEPEILVPYLNTFHLVTNASLKNDTFVQMVLSRWRPWSTSAVGNSDRMGCLQSVKLGWVGWDPVYDPDDVNEILSYLEPSRPEGCQLKVYFGTSDELLQEYVHDGWM</sequence>
<dbReference type="Gene3D" id="3.80.10.10">
    <property type="entry name" value="Ribonuclease Inhibitor"/>
    <property type="match status" value="1"/>
</dbReference>
<name>A0AA39PQV6_9AGAR</name>
<protein>
    <recommendedName>
        <fullName evidence="4">F-box domain-containing protein</fullName>
    </recommendedName>
</protein>
<evidence type="ECO:0008006" key="4">
    <source>
        <dbReference type="Google" id="ProtNLM"/>
    </source>
</evidence>